<accession>A0A6V8H8Y4</accession>
<dbReference type="Gene3D" id="2.130.10.10">
    <property type="entry name" value="YVTN repeat-like/Quinoprotein amine dehydrogenase"/>
    <property type="match status" value="5"/>
</dbReference>
<keyword evidence="6" id="KW-0378">Hydrolase</keyword>
<feature type="repeat" description="WD" evidence="10">
    <location>
        <begin position="595"/>
        <end position="636"/>
    </location>
</feature>
<dbReference type="InterPro" id="IPR051570">
    <property type="entry name" value="TBC1_cilium_biogenesis"/>
</dbReference>
<dbReference type="Gene3D" id="2.60.120.260">
    <property type="entry name" value="Galactose-binding domain-like"/>
    <property type="match status" value="1"/>
</dbReference>
<dbReference type="GO" id="GO:0030490">
    <property type="term" value="P:maturation of SSU-rRNA"/>
    <property type="evidence" value="ECO:0007669"/>
    <property type="project" value="TreeGrafter"/>
</dbReference>
<keyword evidence="15" id="KW-1185">Reference proteome</keyword>
<evidence type="ECO:0000256" key="11">
    <source>
        <dbReference type="SAM" id="MobiDB-lite"/>
    </source>
</evidence>
<feature type="repeat" description="WD" evidence="10">
    <location>
        <begin position="210"/>
        <end position="251"/>
    </location>
</feature>
<dbReference type="GO" id="GO:0034388">
    <property type="term" value="C:Pwp2p-containing subcomplex of 90S preribosome"/>
    <property type="evidence" value="ECO:0007669"/>
    <property type="project" value="TreeGrafter"/>
</dbReference>
<comment type="caution">
    <text evidence="14">The sequence shown here is derived from an EMBL/GenBank/DDBJ whole genome shotgun (WGS) entry which is preliminary data.</text>
</comment>
<keyword evidence="5" id="KW-0677">Repeat</keyword>
<proteinExistence type="inferred from homology"/>
<evidence type="ECO:0000256" key="9">
    <source>
        <dbReference type="ARBA" id="ARBA00038229"/>
    </source>
</evidence>
<dbReference type="PANTHER" id="PTHR19853:SF0">
    <property type="entry name" value="WD REPEAT-CONTAINING PROTEIN 3"/>
    <property type="match status" value="1"/>
</dbReference>
<dbReference type="GO" id="GO:0005975">
    <property type="term" value="P:carbohydrate metabolic process"/>
    <property type="evidence" value="ECO:0007669"/>
    <property type="project" value="InterPro"/>
</dbReference>
<keyword evidence="3 10" id="KW-0853">WD repeat</keyword>
<organism evidence="14 15">
    <name type="scientific">Talaromyces pinophilus</name>
    <name type="common">Penicillium pinophilum</name>
    <dbReference type="NCBI Taxonomy" id="128442"/>
    <lineage>
        <taxon>Eukaryota</taxon>
        <taxon>Fungi</taxon>
        <taxon>Dikarya</taxon>
        <taxon>Ascomycota</taxon>
        <taxon>Pezizomycotina</taxon>
        <taxon>Eurotiomycetes</taxon>
        <taxon>Eurotiomycetidae</taxon>
        <taxon>Eurotiales</taxon>
        <taxon>Trichocomaceae</taxon>
        <taxon>Talaromyces</taxon>
        <taxon>Talaromyces sect. Talaromyces</taxon>
    </lineage>
</organism>
<dbReference type="InterPro" id="IPR020472">
    <property type="entry name" value="WD40_PAC1"/>
</dbReference>
<dbReference type="GO" id="GO:0030515">
    <property type="term" value="F:snoRNA binding"/>
    <property type="evidence" value="ECO:0007669"/>
    <property type="project" value="TreeGrafter"/>
</dbReference>
<evidence type="ECO:0000256" key="3">
    <source>
        <dbReference type="ARBA" id="ARBA00022574"/>
    </source>
</evidence>
<comment type="similarity">
    <text evidence="9">Belongs to the WD repeat WDR3/UTP12 family.</text>
</comment>
<dbReference type="PROSITE" id="PS50082">
    <property type="entry name" value="WD_REPEATS_2"/>
    <property type="match status" value="8"/>
</dbReference>
<evidence type="ECO:0000256" key="5">
    <source>
        <dbReference type="ARBA" id="ARBA00022737"/>
    </source>
</evidence>
<protein>
    <submittedName>
        <fullName evidence="14">U3 snoRNA-associted protein</fullName>
    </submittedName>
</protein>
<evidence type="ECO:0000256" key="2">
    <source>
        <dbReference type="ARBA" id="ARBA00009865"/>
    </source>
</evidence>
<dbReference type="InterPro" id="IPR001680">
    <property type="entry name" value="WD40_rpt"/>
</dbReference>
<dbReference type="CDD" id="cd18821">
    <property type="entry name" value="GH43_Pc3Gal43A-like"/>
    <property type="match status" value="1"/>
</dbReference>
<evidence type="ECO:0000256" key="8">
    <source>
        <dbReference type="ARBA" id="ARBA00023295"/>
    </source>
</evidence>
<dbReference type="InterPro" id="IPR015943">
    <property type="entry name" value="WD40/YVTN_repeat-like_dom_sf"/>
</dbReference>
<dbReference type="InterPro" id="IPR019775">
    <property type="entry name" value="WD40_repeat_CS"/>
</dbReference>
<dbReference type="CDD" id="cd04081">
    <property type="entry name" value="CBM35_galactosidase-like"/>
    <property type="match status" value="1"/>
</dbReference>
<evidence type="ECO:0000256" key="4">
    <source>
        <dbReference type="ARBA" id="ARBA00022729"/>
    </source>
</evidence>
<feature type="repeat" description="WD" evidence="10">
    <location>
        <begin position="684"/>
        <end position="716"/>
    </location>
</feature>
<dbReference type="SUPFAM" id="SSF50978">
    <property type="entry name" value="WD40 repeat-like"/>
    <property type="match status" value="1"/>
</dbReference>
<dbReference type="InterPro" id="IPR023296">
    <property type="entry name" value="Glyco_hydro_beta-prop_sf"/>
</dbReference>
<dbReference type="Pfam" id="PF25173">
    <property type="entry name" value="Beta-prop_WDR3_1st"/>
    <property type="match status" value="1"/>
</dbReference>
<feature type="repeat" description="WD" evidence="10">
    <location>
        <begin position="180"/>
        <end position="208"/>
    </location>
</feature>
<feature type="repeat" description="WD" evidence="10">
    <location>
        <begin position="496"/>
        <end position="530"/>
    </location>
</feature>
<dbReference type="InterPro" id="IPR006710">
    <property type="entry name" value="Glyco_hydro_43"/>
</dbReference>
<gene>
    <name evidence="14" type="ORF">TCE0_033f08156</name>
</gene>
<dbReference type="SMART" id="SM00320">
    <property type="entry name" value="WD40"/>
    <property type="match status" value="11"/>
</dbReference>
<evidence type="ECO:0000313" key="14">
    <source>
        <dbReference type="EMBL" id="GAM37870.1"/>
    </source>
</evidence>
<dbReference type="InterPro" id="IPR007148">
    <property type="entry name" value="SSU_processome_Utp12"/>
</dbReference>
<dbReference type="Pfam" id="PF04616">
    <property type="entry name" value="Glyco_hydro_43"/>
    <property type="match status" value="1"/>
</dbReference>
<feature type="repeat" description="WD" evidence="10">
    <location>
        <begin position="637"/>
        <end position="683"/>
    </location>
</feature>
<evidence type="ECO:0000313" key="15">
    <source>
        <dbReference type="Proteomes" id="UP000053095"/>
    </source>
</evidence>
<dbReference type="SUPFAM" id="SSF75005">
    <property type="entry name" value="Arabinanase/levansucrase/invertase"/>
    <property type="match status" value="1"/>
</dbReference>
<dbReference type="Pfam" id="PF04003">
    <property type="entry name" value="Utp12"/>
    <property type="match status" value="1"/>
</dbReference>
<dbReference type="Pfam" id="PF25172">
    <property type="entry name" value="Beta-prop_WDR3_2nd"/>
    <property type="match status" value="1"/>
</dbReference>
<dbReference type="Gene3D" id="2.115.10.20">
    <property type="entry name" value="Glycosyl hydrolase domain, family 43"/>
    <property type="match status" value="1"/>
</dbReference>
<dbReference type="InterPro" id="IPR036322">
    <property type="entry name" value="WD40_repeat_dom_sf"/>
</dbReference>
<feature type="domain" description="Small-subunit processome Utp12" evidence="12">
    <location>
        <begin position="818"/>
        <end position="918"/>
    </location>
</feature>
<feature type="repeat" description="WD" evidence="10">
    <location>
        <begin position="415"/>
        <end position="455"/>
    </location>
</feature>
<feature type="region of interest" description="Disordered" evidence="11">
    <location>
        <begin position="312"/>
        <end position="345"/>
    </location>
</feature>
<dbReference type="GO" id="GO:0032040">
    <property type="term" value="C:small-subunit processome"/>
    <property type="evidence" value="ECO:0007669"/>
    <property type="project" value="TreeGrafter"/>
</dbReference>
<dbReference type="GO" id="GO:0004553">
    <property type="term" value="F:hydrolase activity, hydrolyzing O-glycosyl compounds"/>
    <property type="evidence" value="ECO:0007669"/>
    <property type="project" value="InterPro"/>
</dbReference>
<name>A0A6V8H8Y4_TALPI</name>
<feature type="compositionally biased region" description="Basic and acidic residues" evidence="11">
    <location>
        <begin position="323"/>
        <end position="335"/>
    </location>
</feature>
<comment type="subcellular location">
    <subcellularLocation>
        <location evidence="1">Nucleus</location>
        <location evidence="1">Nucleolus</location>
    </subcellularLocation>
</comment>
<feature type="domain" description="Alpha-galactosidase CBM13" evidence="13">
    <location>
        <begin position="1314"/>
        <end position="1395"/>
    </location>
</feature>
<keyword evidence="4" id="KW-0732">Signal</keyword>
<dbReference type="InterPro" id="IPR055240">
    <property type="entry name" value="CBM13-like"/>
</dbReference>
<comment type="similarity">
    <text evidence="2">Belongs to the glycosyl hydrolase 43 family.</text>
</comment>
<dbReference type="Pfam" id="PF22704">
    <property type="entry name" value="CBM13-like"/>
    <property type="match status" value="1"/>
</dbReference>
<dbReference type="FunFam" id="2.130.10.10:FF:000178">
    <property type="entry name" value="WD repeat domain 3"/>
    <property type="match status" value="1"/>
</dbReference>
<dbReference type="FunFam" id="2.130.10.10:FF:000157">
    <property type="entry name" value="WD repeat domain 3"/>
    <property type="match status" value="1"/>
</dbReference>
<dbReference type="Proteomes" id="UP000053095">
    <property type="component" value="Unassembled WGS sequence"/>
</dbReference>
<sequence>MVKSYLKFEHSKTFGLVTSSSSNAVWTKDEDVPGTERRTGAGRAIVGANEEVLCWDVKKGELLGRWRDADCNAQVTAITQSKSDEDIFAVGYDDGSIRLWDSRMNTVIISFNGHRNAITQLAFDQPGVRLASGSRDTDIIVWDLISEVGLYKLRGHTDQITSLNFLSPADEANAGLTDPSETGGFLLSTGKDSLIKVWDLSSRHCIETHVAQSNGECWSLGLSPDQTGCITGGNDGELKVWSIDEQAMQEIAKEREGYENRKILIERGSFYRQNKDRTTGITFHPRADYIGMHGAEKAVEIWRIRSATEVQKSIARKRRRRKEKEANGDDVKDKDEADDNTPPPITEVFVPHVIVRTTGKLKSFAWITTKASGNLQILTATTNNEIETYRVVTAGKKKTKDTEEVEYSRNFAVDLPGHRTDIRSLALSSDDRMLASASNGTLKIWNVRTQSCLRTLDCGYSLCSSFLPGDKIVVAGNKIGELEVFDIASSTLLDTIKAHEGPVWTLHVHPDGKSMVTGSADKSVKFWDFKVVQEEIPGTKRTTPKLKLVHSRTLKVSDDVLSVRFSPDEKLLAVALLDNTVKVFFVDTLKLFLNLYGHKLPVLNMDISYDSKMIVTCSADKNVRLWGLDFGDCHKAFFAHQDSIMAVAFMPNNNEGNGHNFFSASKDRVIKYWDGDKFEQIQKLEGHHGEIWALAISHSGEFLVSASHDKSIRVWDQTDEQIFLEEEREKELEELYENTLTTSLEDEENGEEKAEAVDANKQTVVTLMAGERIIEALDMGMEDLEVMRQWRETKARNPNAAPPQRNPVYLALGNLTAEKHLLNIVQKIPAASLQDALLVLPFSKLEALFTFLEIWASRQWEIPLTCRILFFMLKTHHRQIVSSRFMRPMLDRIRSTLREVLAKQKDEMGFNLAALHFIGGQIREQGSKSYIDVDTWEDKQVSTTSTGVKRGMGVSRLIEYAAWALASAALANASLQIVPGATWTSPNTHAHIQAHGAGVIEVDGTYYLIGEDKTNGTYFQHVNCYSSTDLVQWHYVGPLLSVTSSGDLGPQRVVERPKVIYNSSTKKYVLYMHIDSSSYGEAKVGVATGDSVCGTYEYLGSWQPLGYQSRDIGLFQDDDGRAYLLTEDRANGLRIDSLTDDYLNVSAPVYLFSDMEAPAMVKLNGYYFMFASHLSGWAANDNEYSYATSLSGPWSSWQTFATVGSDTYQSQTNYILPFPGNKTVMYMGDRWISTDLVASTYVWLPLTFSGTTVTMTDYTSWVPSVSADSWSTAPSAKSYYGVNATLSNGAVIVSCSGCYDNEAAGYIGGSSHGTATFTGITTTSSALSTVQIVYRNGDSTARYANVTVNGVTQLIEFLPSSSPGTSVINCNLKAGSSNEIVITTSDGTYGPDIGTLIVPQQ</sequence>
<reference evidence="15" key="1">
    <citation type="journal article" date="2015" name="Genome Announc.">
        <title>Draft genome sequence of Talaromyces cellulolyticus strain Y-94, a source of lignocellulosic biomass-degrading enzymes.</title>
        <authorList>
            <person name="Fujii T."/>
            <person name="Koike H."/>
            <person name="Sawayama S."/>
            <person name="Yano S."/>
            <person name="Inoue H."/>
        </authorList>
    </citation>
    <scope>NUCLEOTIDE SEQUENCE [LARGE SCALE GENOMIC DNA]</scope>
    <source>
        <strain evidence="15">Y-94</strain>
    </source>
</reference>
<evidence type="ECO:0000256" key="1">
    <source>
        <dbReference type="ARBA" id="ARBA00004604"/>
    </source>
</evidence>
<dbReference type="SUPFAM" id="SSF117289">
    <property type="entry name" value="Nucleoporin domain"/>
    <property type="match status" value="1"/>
</dbReference>
<feature type="repeat" description="WD" evidence="10">
    <location>
        <begin position="111"/>
        <end position="144"/>
    </location>
</feature>
<dbReference type="PANTHER" id="PTHR19853">
    <property type="entry name" value="WD REPEAT CONTAINING PROTEIN 3 WDR3"/>
    <property type="match status" value="1"/>
</dbReference>
<keyword evidence="7" id="KW-0539">Nucleus</keyword>
<evidence type="ECO:0000256" key="6">
    <source>
        <dbReference type="ARBA" id="ARBA00022801"/>
    </source>
</evidence>
<evidence type="ECO:0000259" key="13">
    <source>
        <dbReference type="Pfam" id="PF22704"/>
    </source>
</evidence>
<evidence type="ECO:0000256" key="10">
    <source>
        <dbReference type="PROSITE-ProRule" id="PRU00221"/>
    </source>
</evidence>
<dbReference type="EMBL" id="DF933829">
    <property type="protein sequence ID" value="GAM37870.1"/>
    <property type="molecule type" value="Genomic_DNA"/>
</dbReference>
<keyword evidence="8" id="KW-0326">Glycosidase</keyword>
<dbReference type="PROSITE" id="PS50294">
    <property type="entry name" value="WD_REPEATS_REGION"/>
    <property type="match status" value="6"/>
</dbReference>
<dbReference type="CDD" id="cd00200">
    <property type="entry name" value="WD40"/>
    <property type="match status" value="1"/>
</dbReference>
<dbReference type="PROSITE" id="PS00678">
    <property type="entry name" value="WD_REPEATS_1"/>
    <property type="match status" value="4"/>
</dbReference>
<dbReference type="PRINTS" id="PR00320">
    <property type="entry name" value="GPROTEINBRPT"/>
</dbReference>
<evidence type="ECO:0000256" key="7">
    <source>
        <dbReference type="ARBA" id="ARBA00023242"/>
    </source>
</evidence>
<evidence type="ECO:0000259" key="12">
    <source>
        <dbReference type="Pfam" id="PF04003"/>
    </source>
</evidence>